<name>A0A7K6XRY0_9PASE</name>
<keyword evidence="3 7" id="KW-0202">Cytokine</keyword>
<evidence type="ECO:0000256" key="4">
    <source>
        <dbReference type="ARBA" id="ARBA00022525"/>
    </source>
</evidence>
<keyword evidence="10" id="KW-1185">Reference proteome</keyword>
<dbReference type="InterPro" id="IPR003443">
    <property type="entry name" value="IL-15/IL-21_fam"/>
</dbReference>
<proteinExistence type="inferred from homology"/>
<evidence type="ECO:0000256" key="2">
    <source>
        <dbReference type="ARBA" id="ARBA00006050"/>
    </source>
</evidence>
<comment type="caution">
    <text evidence="9">The sequence shown here is derived from an EMBL/GenBank/DDBJ whole genome shotgun (WGS) entry which is preliminary data.</text>
</comment>
<keyword evidence="5 8" id="KW-0732">Signal</keyword>
<evidence type="ECO:0000256" key="8">
    <source>
        <dbReference type="SAM" id="SignalP"/>
    </source>
</evidence>
<dbReference type="GO" id="GO:0005125">
    <property type="term" value="F:cytokine activity"/>
    <property type="evidence" value="ECO:0007669"/>
    <property type="project" value="UniProtKB-KW"/>
</dbReference>
<comment type="subcellular location">
    <subcellularLocation>
        <location evidence="1">Secreted</location>
    </subcellularLocation>
</comment>
<evidence type="ECO:0000313" key="10">
    <source>
        <dbReference type="Proteomes" id="UP000587587"/>
    </source>
</evidence>
<dbReference type="SUPFAM" id="SSF47266">
    <property type="entry name" value="4-helical cytokines"/>
    <property type="match status" value="1"/>
</dbReference>
<feature type="non-terminal residue" evidence="9">
    <location>
        <position position="1"/>
    </location>
</feature>
<dbReference type="GO" id="GO:0050778">
    <property type="term" value="P:positive regulation of immune response"/>
    <property type="evidence" value="ECO:0007669"/>
    <property type="project" value="TreeGrafter"/>
</dbReference>
<feature type="non-terminal residue" evidence="9">
    <location>
        <position position="148"/>
    </location>
</feature>
<dbReference type="Pfam" id="PF02372">
    <property type="entry name" value="IL15"/>
    <property type="match status" value="1"/>
</dbReference>
<organism evidence="9 10">
    <name type="scientific">Promerops cafer</name>
    <name type="common">Cape sugarbird</name>
    <dbReference type="NCBI Taxonomy" id="254652"/>
    <lineage>
        <taxon>Eukaryota</taxon>
        <taxon>Metazoa</taxon>
        <taxon>Chordata</taxon>
        <taxon>Craniata</taxon>
        <taxon>Vertebrata</taxon>
        <taxon>Euteleostomi</taxon>
        <taxon>Archelosauria</taxon>
        <taxon>Archosauria</taxon>
        <taxon>Dinosauria</taxon>
        <taxon>Saurischia</taxon>
        <taxon>Theropoda</taxon>
        <taxon>Coelurosauria</taxon>
        <taxon>Aves</taxon>
        <taxon>Neognathae</taxon>
        <taxon>Neoaves</taxon>
        <taxon>Telluraves</taxon>
        <taxon>Australaves</taxon>
        <taxon>Passeriformes</taxon>
        <taxon>Passeroidea</taxon>
        <taxon>Nectariniidae</taxon>
        <taxon>Promerops</taxon>
    </lineage>
</organism>
<evidence type="ECO:0000256" key="6">
    <source>
        <dbReference type="ARBA" id="ARBA00023157"/>
    </source>
</evidence>
<dbReference type="EMBL" id="VZSE01009681">
    <property type="protein sequence ID" value="NWX61957.1"/>
    <property type="molecule type" value="Genomic_DNA"/>
</dbReference>
<evidence type="ECO:0000256" key="3">
    <source>
        <dbReference type="ARBA" id="ARBA00022514"/>
    </source>
</evidence>
<sequence length="148" mass="16931">TMCKVLIFGCIAAVILMTAAYGAPLKKTKLSPAQKEERLKASIIDLALLKDIDNNFLDFYTPNDKQECNHTTLACFLKELKVLKQDVEEKDKQHVINIEKNLEDFKVGNLLQDPDFSNPTCKKCEANEKKKFAEFHQEMTSFLQSMQK</sequence>
<dbReference type="Proteomes" id="UP000587587">
    <property type="component" value="Unassembled WGS sequence"/>
</dbReference>
<protein>
    <recommendedName>
        <fullName evidence="7">Interleukin</fullName>
    </recommendedName>
</protein>
<dbReference type="GO" id="GO:0042119">
    <property type="term" value="P:neutrophil activation"/>
    <property type="evidence" value="ECO:0007669"/>
    <property type="project" value="TreeGrafter"/>
</dbReference>
<evidence type="ECO:0000313" key="9">
    <source>
        <dbReference type="EMBL" id="NWX61957.1"/>
    </source>
</evidence>
<reference evidence="9 10" key="1">
    <citation type="submission" date="2019-09" db="EMBL/GenBank/DDBJ databases">
        <title>Bird 10,000 Genomes (B10K) Project - Family phase.</title>
        <authorList>
            <person name="Zhang G."/>
        </authorList>
    </citation>
    <scope>NUCLEOTIDE SEQUENCE [LARGE SCALE GENOMIC DNA]</scope>
    <source>
        <strain evidence="9">B10K-UC-030-53</strain>
    </source>
</reference>
<dbReference type="InterPro" id="IPR009079">
    <property type="entry name" value="4_helix_cytokine-like_core"/>
</dbReference>
<evidence type="ECO:0000256" key="5">
    <source>
        <dbReference type="ARBA" id="ARBA00022729"/>
    </source>
</evidence>
<accession>A0A7K6XRY0</accession>
<dbReference type="GO" id="GO:0005126">
    <property type="term" value="F:cytokine receptor binding"/>
    <property type="evidence" value="ECO:0007669"/>
    <property type="project" value="InterPro"/>
</dbReference>
<dbReference type="GO" id="GO:0001819">
    <property type="term" value="P:positive regulation of cytokine production"/>
    <property type="evidence" value="ECO:0007669"/>
    <property type="project" value="TreeGrafter"/>
</dbReference>
<dbReference type="PANTHER" id="PTHR14356">
    <property type="entry name" value="INTERLEUKIN-15-RELATED"/>
    <property type="match status" value="1"/>
</dbReference>
<feature type="chain" id="PRO_5029738008" description="Interleukin" evidence="8">
    <location>
        <begin position="23"/>
        <end position="148"/>
    </location>
</feature>
<evidence type="ECO:0000256" key="1">
    <source>
        <dbReference type="ARBA" id="ARBA00004613"/>
    </source>
</evidence>
<keyword evidence="6" id="KW-1015">Disulfide bond</keyword>
<feature type="signal peptide" evidence="8">
    <location>
        <begin position="1"/>
        <end position="22"/>
    </location>
</feature>
<dbReference type="GO" id="GO:0005615">
    <property type="term" value="C:extracellular space"/>
    <property type="evidence" value="ECO:0007669"/>
    <property type="project" value="UniProtKB-KW"/>
</dbReference>
<dbReference type="AlphaFoldDB" id="A0A7K6XRY0"/>
<dbReference type="Gene3D" id="1.20.1250.70">
    <property type="entry name" value="Interleukin-15/Interleukin-21"/>
    <property type="match status" value="1"/>
</dbReference>
<evidence type="ECO:0000256" key="7">
    <source>
        <dbReference type="RuleBase" id="RU003453"/>
    </source>
</evidence>
<keyword evidence="4" id="KW-0964">Secreted</keyword>
<dbReference type="GO" id="GO:0042102">
    <property type="term" value="P:positive regulation of T cell proliferation"/>
    <property type="evidence" value="ECO:0007669"/>
    <property type="project" value="TreeGrafter"/>
</dbReference>
<comment type="similarity">
    <text evidence="2 7">Belongs to the IL-15/IL-21 family.</text>
</comment>
<dbReference type="PANTHER" id="PTHR14356:SF3">
    <property type="entry name" value="INTERLEUKIN-15"/>
    <property type="match status" value="1"/>
</dbReference>
<dbReference type="GO" id="GO:0006955">
    <property type="term" value="P:immune response"/>
    <property type="evidence" value="ECO:0007669"/>
    <property type="project" value="InterPro"/>
</dbReference>
<gene>
    <name evidence="9" type="primary">Il15_1</name>
    <name evidence="9" type="ORF">PROCAF_R06407</name>
</gene>